<evidence type="ECO:0000256" key="3">
    <source>
        <dbReference type="ARBA" id="ARBA00022691"/>
    </source>
</evidence>
<dbReference type="InterPro" id="IPR012327">
    <property type="entry name" value="MeTrfase_D12"/>
</dbReference>
<dbReference type="GO" id="GO:0032259">
    <property type="term" value="P:methylation"/>
    <property type="evidence" value="ECO:0007669"/>
    <property type="project" value="UniProtKB-KW"/>
</dbReference>
<dbReference type="PANTHER" id="PTHR30481">
    <property type="entry name" value="DNA ADENINE METHYLASE"/>
    <property type="match status" value="1"/>
</dbReference>
<evidence type="ECO:0000313" key="5">
    <source>
        <dbReference type="Proteomes" id="UP000240042"/>
    </source>
</evidence>
<reference evidence="5" key="1">
    <citation type="submission" date="2016-10" db="EMBL/GenBank/DDBJ databases">
        <authorList>
            <person name="Varghese N."/>
            <person name="Submissions S."/>
        </authorList>
    </citation>
    <scope>NUCLEOTIDE SEQUENCE [LARGE SCALE GENOMIC DNA]</scope>
    <source>
        <strain evidence="5">ATCC 43811</strain>
    </source>
</reference>
<keyword evidence="3" id="KW-0949">S-adenosyl-L-methionine</keyword>
<dbReference type="InterPro" id="IPR029063">
    <property type="entry name" value="SAM-dependent_MTases_sf"/>
</dbReference>
<evidence type="ECO:0000256" key="2">
    <source>
        <dbReference type="ARBA" id="ARBA00022679"/>
    </source>
</evidence>
<name>A0A1I1EXB7_BREAD</name>
<protein>
    <submittedName>
        <fullName evidence="4">D12 class N6 adenine-specific DNA methyltransferase</fullName>
    </submittedName>
</protein>
<dbReference type="GO" id="GO:0009307">
    <property type="term" value="P:DNA restriction-modification system"/>
    <property type="evidence" value="ECO:0007669"/>
    <property type="project" value="InterPro"/>
</dbReference>
<dbReference type="AlphaFoldDB" id="A0A1I1EXB7"/>
<dbReference type="GO" id="GO:0043565">
    <property type="term" value="F:sequence-specific DNA binding"/>
    <property type="evidence" value="ECO:0007669"/>
    <property type="project" value="TreeGrafter"/>
</dbReference>
<dbReference type="GO" id="GO:1904047">
    <property type="term" value="F:S-adenosyl-L-methionine binding"/>
    <property type="evidence" value="ECO:0007669"/>
    <property type="project" value="TreeGrafter"/>
</dbReference>
<dbReference type="Gene3D" id="3.40.50.150">
    <property type="entry name" value="Vaccinia Virus protein VP39"/>
    <property type="match status" value="1"/>
</dbReference>
<keyword evidence="5" id="KW-1185">Reference proteome</keyword>
<keyword evidence="2 4" id="KW-0808">Transferase</keyword>
<dbReference type="Pfam" id="PF02086">
    <property type="entry name" value="MethyltransfD12"/>
    <property type="match status" value="1"/>
</dbReference>
<evidence type="ECO:0000313" key="4">
    <source>
        <dbReference type="EMBL" id="SFB91302.1"/>
    </source>
</evidence>
<feature type="non-terminal residue" evidence="4">
    <location>
        <position position="1"/>
    </location>
</feature>
<dbReference type="SUPFAM" id="SSF53335">
    <property type="entry name" value="S-adenosyl-L-methionine-dependent methyltransferases"/>
    <property type="match status" value="1"/>
</dbReference>
<gene>
    <name evidence="4" type="ORF">SAMN02745150_01289</name>
</gene>
<sequence>NSAQTLISKISELRERFRNLAISNESFEKCIKRWDQENTFLYLDPPYFGAENVYPGINFGVEWHVLLSELLKNSKATWMLSYGDHSVIRELYKDFHITEATVKYSGLANSKKHPNTPELVITSPLHTQKKLNRSAKTT</sequence>
<dbReference type="GO" id="GO:0009007">
    <property type="term" value="F:site-specific DNA-methyltransferase (adenine-specific) activity"/>
    <property type="evidence" value="ECO:0007669"/>
    <property type="project" value="UniProtKB-EC"/>
</dbReference>
<dbReference type="GO" id="GO:0006298">
    <property type="term" value="P:mismatch repair"/>
    <property type="evidence" value="ECO:0007669"/>
    <property type="project" value="TreeGrafter"/>
</dbReference>
<accession>A0A1I1EXB7</accession>
<dbReference type="RefSeq" id="WP_143280451.1">
    <property type="nucleotide sequence ID" value="NZ_FOKY01000020.1"/>
</dbReference>
<proteinExistence type="predicted"/>
<evidence type="ECO:0000256" key="1">
    <source>
        <dbReference type="ARBA" id="ARBA00022603"/>
    </source>
</evidence>
<keyword evidence="1 4" id="KW-0489">Methyltransferase</keyword>
<dbReference type="EMBL" id="FOKY01000020">
    <property type="protein sequence ID" value="SFB91302.1"/>
    <property type="molecule type" value="Genomic_DNA"/>
</dbReference>
<dbReference type="Proteomes" id="UP000240042">
    <property type="component" value="Unassembled WGS sequence"/>
</dbReference>
<organism evidence="4 5">
    <name type="scientific">Brevinema andersonii</name>
    <dbReference type="NCBI Taxonomy" id="34097"/>
    <lineage>
        <taxon>Bacteria</taxon>
        <taxon>Pseudomonadati</taxon>
        <taxon>Spirochaetota</taxon>
        <taxon>Spirochaetia</taxon>
        <taxon>Brevinematales</taxon>
        <taxon>Brevinemataceae</taxon>
        <taxon>Brevinema</taxon>
    </lineage>
</organism>